<proteinExistence type="predicted"/>
<dbReference type="Proteomes" id="UP001457282">
    <property type="component" value="Unassembled WGS sequence"/>
</dbReference>
<dbReference type="AlphaFoldDB" id="A0AAW1XF40"/>
<evidence type="ECO:0000256" key="1">
    <source>
        <dbReference type="SAM" id="Phobius"/>
    </source>
</evidence>
<accession>A0AAW1XF40</accession>
<protein>
    <submittedName>
        <fullName evidence="2">Uncharacterized protein</fullName>
    </submittedName>
</protein>
<organism evidence="2 3">
    <name type="scientific">Rubus argutus</name>
    <name type="common">Southern blackberry</name>
    <dbReference type="NCBI Taxonomy" id="59490"/>
    <lineage>
        <taxon>Eukaryota</taxon>
        <taxon>Viridiplantae</taxon>
        <taxon>Streptophyta</taxon>
        <taxon>Embryophyta</taxon>
        <taxon>Tracheophyta</taxon>
        <taxon>Spermatophyta</taxon>
        <taxon>Magnoliopsida</taxon>
        <taxon>eudicotyledons</taxon>
        <taxon>Gunneridae</taxon>
        <taxon>Pentapetalae</taxon>
        <taxon>rosids</taxon>
        <taxon>fabids</taxon>
        <taxon>Rosales</taxon>
        <taxon>Rosaceae</taxon>
        <taxon>Rosoideae</taxon>
        <taxon>Rosoideae incertae sedis</taxon>
        <taxon>Rubus</taxon>
    </lineage>
</organism>
<keyword evidence="1" id="KW-0472">Membrane</keyword>
<dbReference type="PANTHER" id="PTHR36714">
    <property type="entry name" value="T23E23.1"/>
    <property type="match status" value="1"/>
</dbReference>
<evidence type="ECO:0000313" key="2">
    <source>
        <dbReference type="EMBL" id="KAK9935521.1"/>
    </source>
</evidence>
<sequence length="219" mass="25091">MEKNSREEKKLRVGLVLLSDLITFLATVTAIDSASTIYKGGAGRSMGLRDLLRNSIIRKRWQNSMFAYTVMSWLSSVSFDAVILYGEAGPLRSLRNEWSPPLHFFTQVAASFVRDEYSAWWQLALVVSVLEEDQLLFDAFLTSSKLRKGNRFRGFVLMLVYFGWRCLPSLLGLQRSGVGCAFIDRGLFCLGKVMNWVTCTVYYHDCKNRQRREEVAKED</sequence>
<evidence type="ECO:0000313" key="3">
    <source>
        <dbReference type="Proteomes" id="UP001457282"/>
    </source>
</evidence>
<dbReference type="PANTHER" id="PTHR36714:SF1">
    <property type="entry name" value="T23E23.1"/>
    <property type="match status" value="1"/>
</dbReference>
<reference evidence="2 3" key="1">
    <citation type="journal article" date="2023" name="G3 (Bethesda)">
        <title>A chromosome-length genome assembly and annotation of blackberry (Rubus argutus, cv. 'Hillquist').</title>
        <authorList>
            <person name="Bruna T."/>
            <person name="Aryal R."/>
            <person name="Dudchenko O."/>
            <person name="Sargent D.J."/>
            <person name="Mead D."/>
            <person name="Buti M."/>
            <person name="Cavallini A."/>
            <person name="Hytonen T."/>
            <person name="Andres J."/>
            <person name="Pham M."/>
            <person name="Weisz D."/>
            <person name="Mascagni F."/>
            <person name="Usai G."/>
            <person name="Natali L."/>
            <person name="Bassil N."/>
            <person name="Fernandez G.E."/>
            <person name="Lomsadze A."/>
            <person name="Armour M."/>
            <person name="Olukolu B."/>
            <person name="Poorten T."/>
            <person name="Britton C."/>
            <person name="Davik J."/>
            <person name="Ashrafi H."/>
            <person name="Aiden E.L."/>
            <person name="Borodovsky M."/>
            <person name="Worthington M."/>
        </authorList>
    </citation>
    <scope>NUCLEOTIDE SEQUENCE [LARGE SCALE GENOMIC DNA]</scope>
    <source>
        <strain evidence="2">PI 553951</strain>
    </source>
</reference>
<comment type="caution">
    <text evidence="2">The sequence shown here is derived from an EMBL/GenBank/DDBJ whole genome shotgun (WGS) entry which is preliminary data.</text>
</comment>
<name>A0AAW1XF40_RUBAR</name>
<keyword evidence="1" id="KW-0812">Transmembrane</keyword>
<dbReference type="EMBL" id="JBEDUW010000004">
    <property type="protein sequence ID" value="KAK9935521.1"/>
    <property type="molecule type" value="Genomic_DNA"/>
</dbReference>
<keyword evidence="1" id="KW-1133">Transmembrane helix</keyword>
<gene>
    <name evidence="2" type="ORF">M0R45_022622</name>
</gene>
<feature type="transmembrane region" description="Helical" evidence="1">
    <location>
        <begin position="12"/>
        <end position="31"/>
    </location>
</feature>
<keyword evidence="3" id="KW-1185">Reference proteome</keyword>